<comment type="caution">
    <text evidence="8">The sequence shown here is derived from an EMBL/GenBank/DDBJ whole genome shotgun (WGS) entry which is preliminary data.</text>
</comment>
<evidence type="ECO:0000256" key="5">
    <source>
        <dbReference type="ARBA" id="ARBA00038106"/>
    </source>
</evidence>
<dbReference type="Proteomes" id="UP001211907">
    <property type="component" value="Unassembled WGS sequence"/>
</dbReference>
<keyword evidence="4 6" id="KW-0413">Isomerase</keyword>
<gene>
    <name evidence="8" type="primary">FPR1</name>
    <name evidence="8" type="ORF">HK100_002773</name>
</gene>
<name>A0AAD5SXP2_9FUNG</name>
<comment type="similarity">
    <text evidence="5">Belongs to the FKBP-type PPIase family. FKBP1 subfamily.</text>
</comment>
<evidence type="ECO:0000259" key="7">
    <source>
        <dbReference type="PROSITE" id="PS50059"/>
    </source>
</evidence>
<organism evidence="8 9">
    <name type="scientific">Physocladia obscura</name>
    <dbReference type="NCBI Taxonomy" id="109957"/>
    <lineage>
        <taxon>Eukaryota</taxon>
        <taxon>Fungi</taxon>
        <taxon>Fungi incertae sedis</taxon>
        <taxon>Chytridiomycota</taxon>
        <taxon>Chytridiomycota incertae sedis</taxon>
        <taxon>Chytridiomycetes</taxon>
        <taxon>Chytridiales</taxon>
        <taxon>Chytriomycetaceae</taxon>
        <taxon>Physocladia</taxon>
    </lineage>
</organism>
<feature type="domain" description="PPIase FKBP-type" evidence="7">
    <location>
        <begin position="48"/>
        <end position="149"/>
    </location>
</feature>
<evidence type="ECO:0000256" key="1">
    <source>
        <dbReference type="ARBA" id="ARBA00000971"/>
    </source>
</evidence>
<accession>A0AAD5SXP2</accession>
<evidence type="ECO:0000256" key="6">
    <source>
        <dbReference type="PROSITE-ProRule" id="PRU00277"/>
    </source>
</evidence>
<evidence type="ECO:0000313" key="9">
    <source>
        <dbReference type="Proteomes" id="UP001211907"/>
    </source>
</evidence>
<dbReference type="EC" id="5.2.1.8" evidence="2 6"/>
<dbReference type="AlphaFoldDB" id="A0AAD5SXP2"/>
<comment type="catalytic activity">
    <reaction evidence="1 6">
        <text>[protein]-peptidylproline (omega=180) = [protein]-peptidylproline (omega=0)</text>
        <dbReference type="Rhea" id="RHEA:16237"/>
        <dbReference type="Rhea" id="RHEA-COMP:10747"/>
        <dbReference type="Rhea" id="RHEA-COMP:10748"/>
        <dbReference type="ChEBI" id="CHEBI:83833"/>
        <dbReference type="ChEBI" id="CHEBI:83834"/>
        <dbReference type="EC" id="5.2.1.8"/>
    </reaction>
</comment>
<evidence type="ECO:0000313" key="8">
    <source>
        <dbReference type="EMBL" id="KAJ3111197.1"/>
    </source>
</evidence>
<dbReference type="GO" id="GO:0003755">
    <property type="term" value="F:peptidyl-prolyl cis-trans isomerase activity"/>
    <property type="evidence" value="ECO:0007669"/>
    <property type="project" value="UniProtKB-KW"/>
</dbReference>
<protein>
    <recommendedName>
        <fullName evidence="2 6">peptidylprolyl isomerase</fullName>
        <ecNumber evidence="2 6">5.2.1.8</ecNumber>
    </recommendedName>
</protein>
<sequence length="149" mass="16458">MLITIPCLLVRPTIRVLRSASVAPMRPFHGSRSSMGVTKEVISAGDGVNFPKKLTDGSKFDSSLDRGKPFVTKIGVGQVIRGWDEGVPQLSLGEKSILRISYDYAYGDRGFPPVIVRFYSLNFPSFINDNNPQPAKADLNFEVELLKIN</sequence>
<dbReference type="GO" id="GO:0005737">
    <property type="term" value="C:cytoplasm"/>
    <property type="evidence" value="ECO:0007669"/>
    <property type="project" value="TreeGrafter"/>
</dbReference>
<dbReference type="InterPro" id="IPR050689">
    <property type="entry name" value="FKBP-type_PPIase"/>
</dbReference>
<dbReference type="SUPFAM" id="SSF54534">
    <property type="entry name" value="FKBP-like"/>
    <property type="match status" value="1"/>
</dbReference>
<dbReference type="Gene3D" id="3.10.50.40">
    <property type="match status" value="1"/>
</dbReference>
<dbReference type="PROSITE" id="PS50059">
    <property type="entry name" value="FKBP_PPIASE"/>
    <property type="match status" value="1"/>
</dbReference>
<dbReference type="EMBL" id="JADGJH010001656">
    <property type="protein sequence ID" value="KAJ3111197.1"/>
    <property type="molecule type" value="Genomic_DNA"/>
</dbReference>
<reference evidence="8" key="1">
    <citation type="submission" date="2020-05" db="EMBL/GenBank/DDBJ databases">
        <title>Phylogenomic resolution of chytrid fungi.</title>
        <authorList>
            <person name="Stajich J.E."/>
            <person name="Amses K."/>
            <person name="Simmons R."/>
            <person name="Seto K."/>
            <person name="Myers J."/>
            <person name="Bonds A."/>
            <person name="Quandt C.A."/>
            <person name="Barry K."/>
            <person name="Liu P."/>
            <person name="Grigoriev I."/>
            <person name="Longcore J.E."/>
            <person name="James T.Y."/>
        </authorList>
    </citation>
    <scope>NUCLEOTIDE SEQUENCE</scope>
    <source>
        <strain evidence="8">JEL0513</strain>
    </source>
</reference>
<evidence type="ECO:0000256" key="3">
    <source>
        <dbReference type="ARBA" id="ARBA00023110"/>
    </source>
</evidence>
<evidence type="ECO:0000256" key="2">
    <source>
        <dbReference type="ARBA" id="ARBA00013194"/>
    </source>
</evidence>
<keyword evidence="9" id="KW-1185">Reference proteome</keyword>
<dbReference type="InterPro" id="IPR001179">
    <property type="entry name" value="PPIase_FKBP_dom"/>
</dbReference>
<evidence type="ECO:0000256" key="4">
    <source>
        <dbReference type="ARBA" id="ARBA00023235"/>
    </source>
</evidence>
<dbReference type="Pfam" id="PF00254">
    <property type="entry name" value="FKBP_C"/>
    <property type="match status" value="1"/>
</dbReference>
<proteinExistence type="inferred from homology"/>
<dbReference type="InterPro" id="IPR046357">
    <property type="entry name" value="PPIase_dom_sf"/>
</dbReference>
<dbReference type="PANTHER" id="PTHR10516:SF443">
    <property type="entry name" value="FK506-BINDING PROTEIN 59-RELATED"/>
    <property type="match status" value="1"/>
</dbReference>
<keyword evidence="3 6" id="KW-0697">Rotamase</keyword>
<dbReference type="PANTHER" id="PTHR10516">
    <property type="entry name" value="PEPTIDYL-PROLYL CIS-TRANS ISOMERASE"/>
    <property type="match status" value="1"/>
</dbReference>